<evidence type="ECO:0000256" key="1">
    <source>
        <dbReference type="ARBA" id="ARBA00006360"/>
    </source>
</evidence>
<evidence type="ECO:0000256" key="9">
    <source>
        <dbReference type="ARBA" id="ARBA00022932"/>
    </source>
</evidence>
<evidence type="ECO:0000256" key="4">
    <source>
        <dbReference type="ARBA" id="ARBA00022705"/>
    </source>
</evidence>
<dbReference type="SUPFAM" id="SSF48019">
    <property type="entry name" value="post-AAA+ oligomerization domain-like"/>
    <property type="match status" value="1"/>
</dbReference>
<accession>A0A845MHW8</accession>
<name>A0A845MHW8_9PROT</name>
<dbReference type="FunFam" id="3.40.50.300:FF:000014">
    <property type="entry name" value="DNA polymerase III subunit gamma/tau"/>
    <property type="match status" value="1"/>
</dbReference>
<protein>
    <recommendedName>
        <fullName evidence="11">DNA polymerase III subunit gamma/tau</fullName>
        <ecNumber evidence="11">2.7.7.7</ecNumber>
    </recommendedName>
</protein>
<comment type="similarity">
    <text evidence="1 11">Belongs to the DnaX/STICHEL family.</text>
</comment>
<dbReference type="SMART" id="SM00382">
    <property type="entry name" value="AAA"/>
    <property type="match status" value="1"/>
</dbReference>
<evidence type="ECO:0000256" key="7">
    <source>
        <dbReference type="ARBA" id="ARBA00022833"/>
    </source>
</evidence>
<dbReference type="Gene3D" id="1.10.8.60">
    <property type="match status" value="1"/>
</dbReference>
<reference evidence="14 15" key="1">
    <citation type="journal article" date="2014" name="Int. J. Syst. Evol. Microbiol.">
        <title>Sneathiella chungangensis sp. nov., isolated from a marine sand, and emended description of the genus Sneathiella.</title>
        <authorList>
            <person name="Siamphan C."/>
            <person name="Kim H."/>
            <person name="Lee J.S."/>
            <person name="Kim W."/>
        </authorList>
    </citation>
    <scope>NUCLEOTIDE SEQUENCE [LARGE SCALE GENOMIC DNA]</scope>
    <source>
        <strain evidence="14 15">KCTC 32476</strain>
    </source>
</reference>
<evidence type="ECO:0000256" key="3">
    <source>
        <dbReference type="ARBA" id="ARBA00022695"/>
    </source>
</evidence>
<dbReference type="Pfam" id="PF13177">
    <property type="entry name" value="DNA_pol3_delta2"/>
    <property type="match status" value="1"/>
</dbReference>
<dbReference type="FunFam" id="1.20.272.10:FF:000003">
    <property type="entry name" value="DNA polymerase III subunit gamma/tau"/>
    <property type="match status" value="1"/>
</dbReference>
<dbReference type="NCBIfam" id="NF004046">
    <property type="entry name" value="PRK05563.1"/>
    <property type="match status" value="1"/>
</dbReference>
<dbReference type="GO" id="GO:0046872">
    <property type="term" value="F:metal ion binding"/>
    <property type="evidence" value="ECO:0007669"/>
    <property type="project" value="UniProtKB-KW"/>
</dbReference>
<dbReference type="GO" id="GO:0009360">
    <property type="term" value="C:DNA polymerase III complex"/>
    <property type="evidence" value="ECO:0007669"/>
    <property type="project" value="InterPro"/>
</dbReference>
<dbReference type="InterPro" id="IPR012763">
    <property type="entry name" value="DNA_pol_III_sug/sutau_N"/>
</dbReference>
<evidence type="ECO:0000313" key="15">
    <source>
        <dbReference type="Proteomes" id="UP000445696"/>
    </source>
</evidence>
<evidence type="ECO:0000256" key="2">
    <source>
        <dbReference type="ARBA" id="ARBA00022679"/>
    </source>
</evidence>
<dbReference type="Pfam" id="PF12169">
    <property type="entry name" value="DNA_pol3_gamma3"/>
    <property type="match status" value="1"/>
</dbReference>
<comment type="caution">
    <text evidence="14">The sequence shown here is derived from an EMBL/GenBank/DDBJ whole genome shotgun (WGS) entry which is preliminary data.</text>
</comment>
<feature type="region of interest" description="Disordered" evidence="12">
    <location>
        <begin position="386"/>
        <end position="439"/>
    </location>
</feature>
<dbReference type="NCBIfam" id="NF006585">
    <property type="entry name" value="PRK09111.1"/>
    <property type="match status" value="1"/>
</dbReference>
<dbReference type="PANTHER" id="PTHR11669">
    <property type="entry name" value="REPLICATION FACTOR C / DNA POLYMERASE III GAMMA-TAU SUBUNIT"/>
    <property type="match status" value="1"/>
</dbReference>
<keyword evidence="2 11" id="KW-0808">Transferase</keyword>
<gene>
    <name evidence="11" type="primary">dnaX</name>
    <name evidence="14" type="ORF">GQF03_14940</name>
</gene>
<comment type="catalytic activity">
    <reaction evidence="10 11">
        <text>DNA(n) + a 2'-deoxyribonucleoside 5'-triphosphate = DNA(n+1) + diphosphate</text>
        <dbReference type="Rhea" id="RHEA:22508"/>
        <dbReference type="Rhea" id="RHEA-COMP:17339"/>
        <dbReference type="Rhea" id="RHEA-COMP:17340"/>
        <dbReference type="ChEBI" id="CHEBI:33019"/>
        <dbReference type="ChEBI" id="CHEBI:61560"/>
        <dbReference type="ChEBI" id="CHEBI:173112"/>
        <dbReference type="EC" id="2.7.7.7"/>
    </reaction>
</comment>
<dbReference type="Pfam" id="PF12362">
    <property type="entry name" value="DUF3646"/>
    <property type="match status" value="1"/>
</dbReference>
<dbReference type="EC" id="2.7.7.7" evidence="11"/>
<dbReference type="GO" id="GO:0006261">
    <property type="term" value="P:DNA-templated DNA replication"/>
    <property type="evidence" value="ECO:0007669"/>
    <property type="project" value="TreeGrafter"/>
</dbReference>
<dbReference type="InterPro" id="IPR027417">
    <property type="entry name" value="P-loop_NTPase"/>
</dbReference>
<evidence type="ECO:0000256" key="5">
    <source>
        <dbReference type="ARBA" id="ARBA00022723"/>
    </source>
</evidence>
<comment type="function">
    <text evidence="11">DNA polymerase III is a complex, multichain enzyme responsible for most of the replicative synthesis in bacteria. This DNA polymerase also exhibits 3' to 5' exonuclease activity.</text>
</comment>
<dbReference type="Gene3D" id="3.40.50.300">
    <property type="entry name" value="P-loop containing nucleotide triphosphate hydrolases"/>
    <property type="match status" value="1"/>
</dbReference>
<evidence type="ECO:0000256" key="12">
    <source>
        <dbReference type="SAM" id="MobiDB-lite"/>
    </source>
</evidence>
<evidence type="ECO:0000313" key="14">
    <source>
        <dbReference type="EMBL" id="MZR23633.1"/>
    </source>
</evidence>
<dbReference type="InterPro" id="IPR022107">
    <property type="entry name" value="DNA_pol_III_gamma/tau_C"/>
</dbReference>
<evidence type="ECO:0000256" key="10">
    <source>
        <dbReference type="ARBA" id="ARBA00049244"/>
    </source>
</evidence>
<dbReference type="InterPro" id="IPR003593">
    <property type="entry name" value="AAA+_ATPase"/>
</dbReference>
<dbReference type="GO" id="GO:0003677">
    <property type="term" value="F:DNA binding"/>
    <property type="evidence" value="ECO:0007669"/>
    <property type="project" value="InterPro"/>
</dbReference>
<evidence type="ECO:0000256" key="11">
    <source>
        <dbReference type="RuleBase" id="RU364063"/>
    </source>
</evidence>
<dbReference type="PANTHER" id="PTHR11669:SF0">
    <property type="entry name" value="PROTEIN STICHEL-LIKE 2"/>
    <property type="match status" value="1"/>
</dbReference>
<keyword evidence="3 11" id="KW-0548">Nucleotidyltransferase</keyword>
<dbReference type="Proteomes" id="UP000445696">
    <property type="component" value="Unassembled WGS sequence"/>
</dbReference>
<dbReference type="InterPro" id="IPR022754">
    <property type="entry name" value="DNA_pol_III_gamma-3"/>
</dbReference>
<keyword evidence="7" id="KW-0862">Zinc</keyword>
<dbReference type="EMBL" id="WTVA01000015">
    <property type="protein sequence ID" value="MZR23633.1"/>
    <property type="molecule type" value="Genomic_DNA"/>
</dbReference>
<evidence type="ECO:0000259" key="13">
    <source>
        <dbReference type="SMART" id="SM00382"/>
    </source>
</evidence>
<organism evidence="14 15">
    <name type="scientific">Sneathiella chungangensis</name>
    <dbReference type="NCBI Taxonomy" id="1418234"/>
    <lineage>
        <taxon>Bacteria</taxon>
        <taxon>Pseudomonadati</taxon>
        <taxon>Pseudomonadota</taxon>
        <taxon>Alphaproteobacteria</taxon>
        <taxon>Sneathiellales</taxon>
        <taxon>Sneathiellaceae</taxon>
        <taxon>Sneathiella</taxon>
    </lineage>
</organism>
<dbReference type="GO" id="GO:0003887">
    <property type="term" value="F:DNA-directed DNA polymerase activity"/>
    <property type="evidence" value="ECO:0007669"/>
    <property type="project" value="UniProtKB-KW"/>
</dbReference>
<comment type="subunit">
    <text evidence="11">DNA polymerase III contains a core (composed of alpha, epsilon and theta chains) that associates with a tau subunit. This core dimerizes to form the POLIII' complex. PolIII' associates with the gamma complex (composed of gamma, delta, delta', psi and chi chains) and with the beta chain to form the complete DNA polymerase III complex.</text>
</comment>
<dbReference type="CDD" id="cd00009">
    <property type="entry name" value="AAA"/>
    <property type="match status" value="1"/>
</dbReference>
<keyword evidence="5" id="KW-0479">Metal-binding</keyword>
<evidence type="ECO:0000256" key="6">
    <source>
        <dbReference type="ARBA" id="ARBA00022741"/>
    </source>
</evidence>
<dbReference type="Pfam" id="PF22608">
    <property type="entry name" value="DNAX_ATPase_lid"/>
    <property type="match status" value="1"/>
</dbReference>
<feature type="domain" description="AAA+ ATPase" evidence="13">
    <location>
        <begin position="44"/>
        <end position="191"/>
    </location>
</feature>
<keyword evidence="9 11" id="KW-0239">DNA-directed DNA polymerase</keyword>
<sequence length="611" mass="65652">MTSDQVNSPYRVLARKYRPSTFDELIGHEAMVRTLSNALETGRLAHAFILTGTRGIGKTTTARIIARGLNCTGADGTGGPTISPCGVCPNCVAIAEDRHQDVLEMDAASRTGVDDIRELIDGVRYLPVAARFKIYIIDEVHMLSKNAFNALLKTLEEPPEHVKFIFATTEIRKIPVTVLSRCQRFDLKRVDGDTLAAYFATIAEKEQAEIETDALALIARAAEGSVRDGLSLLDQAIAHGDGKVTALQVRDMLGLADRTRILDLLSLVMEGNIKAALALFRGQYDSGADPVVVIQDLLELTHWLTSLKVTPEAANNIAMAGGEVKRGEEMAANLTMPVLARSWQMLLKGLEEVSHAPMPLAAAEMVLVRLAYVSELPTPGELARQLAEGPKETAAASPAANGGGTAAGPRVGTAMPTARSGGAAMALSPSPAPQPETEPRAHLSLVARNDSLPEAEPVQSEPTVEKAPLQSMEDVVNLLTDRQDIKLKGEVLNFVRPVTFRQGLIEFSPAAGASADLASRLGRRLRDLTGEMWEVRLTADTEGTATVAEKRQSDKAAEIAALESHPVVQNIKSHFPAASIREVRHLGPSLDIMLPDDISGEDEIDDGETFE</sequence>
<keyword evidence="15" id="KW-1185">Reference proteome</keyword>
<dbReference type="InterPro" id="IPR008921">
    <property type="entry name" value="DNA_pol3_clamp-load_cplx_C"/>
</dbReference>
<dbReference type="SUPFAM" id="SSF52540">
    <property type="entry name" value="P-loop containing nucleoside triphosphate hydrolases"/>
    <property type="match status" value="1"/>
</dbReference>
<dbReference type="GO" id="GO:0005524">
    <property type="term" value="F:ATP binding"/>
    <property type="evidence" value="ECO:0007669"/>
    <property type="project" value="UniProtKB-KW"/>
</dbReference>
<dbReference type="InterPro" id="IPR050238">
    <property type="entry name" value="DNA_Rep/Repair_Clamp_Loader"/>
</dbReference>
<keyword evidence="6 11" id="KW-0547">Nucleotide-binding</keyword>
<dbReference type="RefSeq" id="WP_161340082.1">
    <property type="nucleotide sequence ID" value="NZ_JBHSDG010000003.1"/>
</dbReference>
<dbReference type="Gene3D" id="1.20.272.10">
    <property type="match status" value="1"/>
</dbReference>
<keyword evidence="8 11" id="KW-0067">ATP-binding</keyword>
<dbReference type="CDD" id="cd18137">
    <property type="entry name" value="HLD_clamp_pol_III_gamma_tau"/>
    <property type="match status" value="1"/>
</dbReference>
<keyword evidence="4 11" id="KW-0235">DNA replication</keyword>
<dbReference type="FunFam" id="1.10.8.60:FF:000013">
    <property type="entry name" value="DNA polymerase III subunit gamma/tau"/>
    <property type="match status" value="1"/>
</dbReference>
<evidence type="ECO:0000256" key="8">
    <source>
        <dbReference type="ARBA" id="ARBA00022840"/>
    </source>
</evidence>
<dbReference type="NCBIfam" id="TIGR02397">
    <property type="entry name" value="dnaX_nterm"/>
    <property type="match status" value="1"/>
</dbReference>
<dbReference type="AlphaFoldDB" id="A0A845MHW8"/>
<dbReference type="OrthoDB" id="9810148at2"/>
<dbReference type="InterPro" id="IPR045085">
    <property type="entry name" value="HLD_clamp_pol_III_gamma_tau"/>
</dbReference>
<proteinExistence type="inferred from homology"/>